<protein>
    <recommendedName>
        <fullName evidence="3">Reverse transcriptase domain-containing protein</fullName>
    </recommendedName>
</protein>
<dbReference type="PANTHER" id="PTHR33240">
    <property type="entry name" value="OS08G0508500 PROTEIN"/>
    <property type="match status" value="1"/>
</dbReference>
<name>A0AAW2W1T7_SESRA</name>
<reference evidence="2" key="2">
    <citation type="journal article" date="2024" name="Plant">
        <title>Genomic evolution and insights into agronomic trait innovations of Sesamum species.</title>
        <authorList>
            <person name="Miao H."/>
            <person name="Wang L."/>
            <person name="Qu L."/>
            <person name="Liu H."/>
            <person name="Sun Y."/>
            <person name="Le M."/>
            <person name="Wang Q."/>
            <person name="Wei S."/>
            <person name="Zheng Y."/>
            <person name="Lin W."/>
            <person name="Duan Y."/>
            <person name="Cao H."/>
            <person name="Xiong S."/>
            <person name="Wang X."/>
            <person name="Wei L."/>
            <person name="Li C."/>
            <person name="Ma Q."/>
            <person name="Ju M."/>
            <person name="Zhao R."/>
            <person name="Li G."/>
            <person name="Mu C."/>
            <person name="Tian Q."/>
            <person name="Mei H."/>
            <person name="Zhang T."/>
            <person name="Gao T."/>
            <person name="Zhang H."/>
        </authorList>
    </citation>
    <scope>NUCLEOTIDE SEQUENCE</scope>
    <source>
        <strain evidence="2">G02</strain>
    </source>
</reference>
<organism evidence="2">
    <name type="scientific">Sesamum radiatum</name>
    <name type="common">Black benniseed</name>
    <dbReference type="NCBI Taxonomy" id="300843"/>
    <lineage>
        <taxon>Eukaryota</taxon>
        <taxon>Viridiplantae</taxon>
        <taxon>Streptophyta</taxon>
        <taxon>Embryophyta</taxon>
        <taxon>Tracheophyta</taxon>
        <taxon>Spermatophyta</taxon>
        <taxon>Magnoliopsida</taxon>
        <taxon>eudicotyledons</taxon>
        <taxon>Gunneridae</taxon>
        <taxon>Pentapetalae</taxon>
        <taxon>asterids</taxon>
        <taxon>lamiids</taxon>
        <taxon>Lamiales</taxon>
        <taxon>Pedaliaceae</taxon>
        <taxon>Sesamum</taxon>
    </lineage>
</organism>
<gene>
    <name evidence="2" type="ORF">Sradi_0221900</name>
</gene>
<evidence type="ECO:0000256" key="1">
    <source>
        <dbReference type="SAM" id="MobiDB-lite"/>
    </source>
</evidence>
<dbReference type="PANTHER" id="PTHR33240:SF15">
    <property type="entry name" value="GAG-PRO-LIKE PROTEIN"/>
    <property type="match status" value="1"/>
</dbReference>
<feature type="region of interest" description="Disordered" evidence="1">
    <location>
        <begin position="1"/>
        <end position="43"/>
    </location>
</feature>
<feature type="compositionally biased region" description="Basic and acidic residues" evidence="1">
    <location>
        <begin position="20"/>
        <end position="31"/>
    </location>
</feature>
<comment type="caution">
    <text evidence="2">The sequence shown here is derived from an EMBL/GenBank/DDBJ whole genome shotgun (WGS) entry which is preliminary data.</text>
</comment>
<sequence length="378" mass="42686">MDIYKSTSVGRKLKKRAIPKTRDGQGKEIKDPSPASPVKGVPRASLMGRIEVNDPSRKGIIRMITGGSHRWKFTKGQKGRSPRSLWVKEIMKVELAGDTPLIQFNQEECSRPRIPGHNTLVITALLAYNEIEHVFINTGSSADILFGEAYDQMQLGDASLEAVDTSLYGFAREVVHPRGMILLPLILGIYSFRKICLLKFLVVDIPSTYNVILERPTLNAFRAVISTYHMKIQFPVDGGIGEAQADVLQARKYYVEAIKRGKKRILEETSGEKNSDKWGKDLTPKTELKEEDQVAIQPVEELLAAKLIPGDPDKITKIGFKMTEDVRGQVINYLQKNKDIFAWALQDLEGIDRGVITHHLNFDPTIRPIKQKKRHFWT</sequence>
<dbReference type="AlphaFoldDB" id="A0AAW2W1T7"/>
<dbReference type="EMBL" id="JACGWJ010000002">
    <property type="protein sequence ID" value="KAL0435140.1"/>
    <property type="molecule type" value="Genomic_DNA"/>
</dbReference>
<evidence type="ECO:0008006" key="3">
    <source>
        <dbReference type="Google" id="ProtNLM"/>
    </source>
</evidence>
<evidence type="ECO:0000313" key="2">
    <source>
        <dbReference type="EMBL" id="KAL0435140.1"/>
    </source>
</evidence>
<accession>A0AAW2W1T7</accession>
<proteinExistence type="predicted"/>
<reference evidence="2" key="1">
    <citation type="submission" date="2020-06" db="EMBL/GenBank/DDBJ databases">
        <authorList>
            <person name="Li T."/>
            <person name="Hu X."/>
            <person name="Zhang T."/>
            <person name="Song X."/>
            <person name="Zhang H."/>
            <person name="Dai N."/>
            <person name="Sheng W."/>
            <person name="Hou X."/>
            <person name="Wei L."/>
        </authorList>
    </citation>
    <scope>NUCLEOTIDE SEQUENCE</scope>
    <source>
        <strain evidence="2">G02</strain>
        <tissue evidence="2">Leaf</tissue>
    </source>
</reference>